<gene>
    <name evidence="9" type="ORF">PXH66_05395</name>
</gene>
<feature type="transmembrane region" description="Helical" evidence="8">
    <location>
        <begin position="230"/>
        <end position="248"/>
    </location>
</feature>
<keyword evidence="5" id="KW-0378">Hydrolase</keyword>
<evidence type="ECO:0000256" key="8">
    <source>
        <dbReference type="SAM" id="Phobius"/>
    </source>
</evidence>
<evidence type="ECO:0000256" key="1">
    <source>
        <dbReference type="ARBA" id="ARBA00004651"/>
    </source>
</evidence>
<dbReference type="NCBIfam" id="TIGR04178">
    <property type="entry name" value="exo_archaeo"/>
    <property type="match status" value="1"/>
</dbReference>
<keyword evidence="7 8" id="KW-0472">Membrane</keyword>
<keyword evidence="6 8" id="KW-1133">Transmembrane helix</keyword>
<dbReference type="RefSeq" id="WP_330927920.1">
    <property type="nucleotide sequence ID" value="NZ_CP119075.1"/>
</dbReference>
<feature type="transmembrane region" description="Helical" evidence="8">
    <location>
        <begin position="107"/>
        <end position="125"/>
    </location>
</feature>
<evidence type="ECO:0000256" key="3">
    <source>
        <dbReference type="ARBA" id="ARBA00022670"/>
    </source>
</evidence>
<evidence type="ECO:0000313" key="9">
    <source>
        <dbReference type="EMBL" id="WED66281.1"/>
    </source>
</evidence>
<dbReference type="InterPro" id="IPR026392">
    <property type="entry name" value="Exo/Archaeosortase_dom"/>
</dbReference>
<dbReference type="KEGG" id="slom:PXH66_05395"/>
<feature type="transmembrane region" description="Helical" evidence="8">
    <location>
        <begin position="208"/>
        <end position="224"/>
    </location>
</feature>
<dbReference type="Proteomes" id="UP001218638">
    <property type="component" value="Chromosome"/>
</dbReference>
<feature type="transmembrane region" description="Helical" evidence="8">
    <location>
        <begin position="306"/>
        <end position="324"/>
    </location>
</feature>
<organism evidence="9 10">
    <name type="scientific">Synoicihabitans lomoniglobus</name>
    <dbReference type="NCBI Taxonomy" id="2909285"/>
    <lineage>
        <taxon>Bacteria</taxon>
        <taxon>Pseudomonadati</taxon>
        <taxon>Verrucomicrobiota</taxon>
        <taxon>Opitutia</taxon>
        <taxon>Opitutales</taxon>
        <taxon>Opitutaceae</taxon>
        <taxon>Synoicihabitans</taxon>
    </lineage>
</organism>
<evidence type="ECO:0000256" key="6">
    <source>
        <dbReference type="ARBA" id="ARBA00022989"/>
    </source>
</evidence>
<evidence type="ECO:0000256" key="7">
    <source>
        <dbReference type="ARBA" id="ARBA00023136"/>
    </source>
</evidence>
<dbReference type="EMBL" id="CP119075">
    <property type="protein sequence ID" value="WED66281.1"/>
    <property type="molecule type" value="Genomic_DNA"/>
</dbReference>
<feature type="transmembrane region" description="Helical" evidence="8">
    <location>
        <begin position="268"/>
        <end position="286"/>
    </location>
</feature>
<evidence type="ECO:0000256" key="4">
    <source>
        <dbReference type="ARBA" id="ARBA00022692"/>
    </source>
</evidence>
<reference evidence="9" key="1">
    <citation type="submission" date="2023-03" db="EMBL/GenBank/DDBJ databases">
        <title>Lomoglobus Profundus gen. nov., sp. nov., a novel member of the phylum Verrucomicrobia, isolated from deep-marine sediment of South China Sea.</title>
        <authorList>
            <person name="Ahmad T."/>
            <person name="Ishaq S.E."/>
            <person name="Wang F."/>
        </authorList>
    </citation>
    <scope>NUCLEOTIDE SEQUENCE</scope>
    <source>
        <strain evidence="9">LMO-M01</strain>
    </source>
</reference>
<protein>
    <submittedName>
        <fullName evidence="9">Exosortase/archaeosortase family protein</fullName>
    </submittedName>
</protein>
<evidence type="ECO:0000256" key="2">
    <source>
        <dbReference type="ARBA" id="ARBA00022475"/>
    </source>
</evidence>
<name>A0AAF0CQM9_9BACT</name>
<evidence type="ECO:0000256" key="5">
    <source>
        <dbReference type="ARBA" id="ARBA00022801"/>
    </source>
</evidence>
<keyword evidence="10" id="KW-1185">Reference proteome</keyword>
<keyword evidence="4 8" id="KW-0812">Transmembrane</keyword>
<feature type="transmembrane region" description="Helical" evidence="8">
    <location>
        <begin position="83"/>
        <end position="101"/>
    </location>
</feature>
<dbReference type="GO" id="GO:0006508">
    <property type="term" value="P:proteolysis"/>
    <property type="evidence" value="ECO:0007669"/>
    <property type="project" value="UniProtKB-KW"/>
</dbReference>
<accession>A0AAF0CQM9</accession>
<keyword evidence="2" id="KW-1003">Cell membrane</keyword>
<dbReference type="GO" id="GO:0005886">
    <property type="term" value="C:plasma membrane"/>
    <property type="evidence" value="ECO:0007669"/>
    <property type="project" value="UniProtKB-SubCell"/>
</dbReference>
<dbReference type="GO" id="GO:0008233">
    <property type="term" value="F:peptidase activity"/>
    <property type="evidence" value="ECO:0007669"/>
    <property type="project" value="UniProtKB-KW"/>
</dbReference>
<comment type="subcellular location">
    <subcellularLocation>
        <location evidence="1">Cell membrane</location>
        <topology evidence="1">Multi-pass membrane protein</topology>
    </subcellularLocation>
</comment>
<dbReference type="Pfam" id="PF09721">
    <property type="entry name" value="Exosortase_EpsH"/>
    <property type="match status" value="1"/>
</dbReference>
<dbReference type="AlphaFoldDB" id="A0AAF0CQM9"/>
<keyword evidence="3" id="KW-0645">Protease</keyword>
<sequence length="531" mass="58001">MTSSRVTRLRENENPTGPFGVVGWVVALWGPLWWRLQEAWSVDPELMHGWAVPVLAVYLWSQRRRFWSGTESVSVRASRWGRFAMVTGLLGVWLLLPVLEVNPLWPTAQWAAGLFAVGGSIGVLAWSGGGRLVRLGLFPLVFALTALAWPSIVREPLVTALTRWHAEIAAEIVSLAGMPAVVSGNVIEVKSGLIGVEEACSGLRSLQAVWMFALFFGELHLLGLGARVRIVFVALAAAMFGNVVRTIFLTWQIGKGGAVAGMAWHDQAGTAVLLFTFVVIFAYAFWIARRTPDAGPVVGAATTWHWPHVSMGWIAIVIVGWATLEIGVARWFEREHGAGATERWAFRETLPLTWESAVVAPAVIETLLCTSAEELHSTTAGGRRGASLAGIFRWENDAAAVGTLINAHDPSVCMPAIGGTLEGMSPPVMVRIAGRDLVFDVYRFRTREQVQIVFNAVWDATRGESLPGARRGHSMSAERLSRVWRGQRYADRDRIVFVLQADRTAAAAEDWLRSTAAALLTVRETNPGPST</sequence>
<feature type="transmembrane region" description="Helical" evidence="8">
    <location>
        <begin position="132"/>
        <end position="152"/>
    </location>
</feature>
<evidence type="ECO:0000313" key="10">
    <source>
        <dbReference type="Proteomes" id="UP001218638"/>
    </source>
</evidence>
<dbReference type="InterPro" id="IPR019127">
    <property type="entry name" value="Exosortase"/>
</dbReference>
<proteinExistence type="predicted"/>